<dbReference type="InterPro" id="IPR011864">
    <property type="entry name" value="Phosphate_PstC"/>
</dbReference>
<evidence type="ECO:0000256" key="10">
    <source>
        <dbReference type="RuleBase" id="RU363054"/>
    </source>
</evidence>
<dbReference type="EMBL" id="MUXU01000009">
    <property type="protein sequence ID" value="OOR92889.1"/>
    <property type="molecule type" value="Genomic_DNA"/>
</dbReference>
<keyword evidence="7 9" id="KW-1133">Transmembrane helix</keyword>
<dbReference type="GO" id="GO:0005315">
    <property type="term" value="F:phosphate transmembrane transporter activity"/>
    <property type="evidence" value="ECO:0007669"/>
    <property type="project" value="InterPro"/>
</dbReference>
<dbReference type="Pfam" id="PF00528">
    <property type="entry name" value="BPD_transp_1"/>
    <property type="match status" value="1"/>
</dbReference>
<dbReference type="RefSeq" id="WP_078275661.1">
    <property type="nucleotide sequence ID" value="NZ_MUXU01000009.1"/>
</dbReference>
<dbReference type="NCBIfam" id="TIGR02138">
    <property type="entry name" value="phosphate_pstC"/>
    <property type="match status" value="1"/>
</dbReference>
<dbReference type="STRING" id="34060.B0181_01140"/>
<dbReference type="Proteomes" id="UP000255279">
    <property type="component" value="Unassembled WGS sequence"/>
</dbReference>
<keyword evidence="5 10" id="KW-0592">Phosphate transport</keyword>
<keyword evidence="3 9" id="KW-0813">Transport</keyword>
<keyword evidence="4" id="KW-1003">Cell membrane</keyword>
<dbReference type="OrthoDB" id="9785113at2"/>
<keyword evidence="6 9" id="KW-0812">Transmembrane</keyword>
<dbReference type="InterPro" id="IPR000515">
    <property type="entry name" value="MetI-like"/>
</dbReference>
<evidence type="ECO:0000313" key="15">
    <source>
        <dbReference type="Proteomes" id="UP000255279"/>
    </source>
</evidence>
<evidence type="ECO:0000259" key="11">
    <source>
        <dbReference type="PROSITE" id="PS50928"/>
    </source>
</evidence>
<feature type="transmembrane region" description="Helical" evidence="9">
    <location>
        <begin position="293"/>
        <end position="315"/>
    </location>
</feature>
<dbReference type="Proteomes" id="UP000190435">
    <property type="component" value="Unassembled WGS sequence"/>
</dbReference>
<evidence type="ECO:0000313" key="13">
    <source>
        <dbReference type="EMBL" id="STZ10373.1"/>
    </source>
</evidence>
<feature type="transmembrane region" description="Helical" evidence="9">
    <location>
        <begin position="32"/>
        <end position="53"/>
    </location>
</feature>
<evidence type="ECO:0000256" key="5">
    <source>
        <dbReference type="ARBA" id="ARBA00022592"/>
    </source>
</evidence>
<evidence type="ECO:0000256" key="3">
    <source>
        <dbReference type="ARBA" id="ARBA00022448"/>
    </source>
</evidence>
<dbReference type="PANTHER" id="PTHR30425:SF1">
    <property type="entry name" value="PHOSPHATE TRANSPORT SYSTEM PERMEASE PROTEIN PSTC"/>
    <property type="match status" value="1"/>
</dbReference>
<dbReference type="GO" id="GO:0006817">
    <property type="term" value="P:phosphate ion transport"/>
    <property type="evidence" value="ECO:0007669"/>
    <property type="project" value="UniProtKB-KW"/>
</dbReference>
<comment type="function">
    <text evidence="10">Part of the binding-protein-dependent transport system for phosphate; probably responsible for the translocation of the substrate across the membrane.</text>
</comment>
<gene>
    <name evidence="13" type="primary">pstC</name>
    <name evidence="12" type="ORF">B0181_01140</name>
    <name evidence="13" type="ORF">NCTC10293_00707</name>
</gene>
<evidence type="ECO:0000256" key="8">
    <source>
        <dbReference type="ARBA" id="ARBA00023136"/>
    </source>
</evidence>
<dbReference type="PROSITE" id="PS50928">
    <property type="entry name" value="ABC_TM1"/>
    <property type="match status" value="1"/>
</dbReference>
<feature type="transmembrane region" description="Helical" evidence="9">
    <location>
        <begin position="119"/>
        <end position="147"/>
    </location>
</feature>
<dbReference type="SUPFAM" id="SSF161098">
    <property type="entry name" value="MetI-like"/>
    <property type="match status" value="1"/>
</dbReference>
<evidence type="ECO:0000256" key="7">
    <source>
        <dbReference type="ARBA" id="ARBA00022989"/>
    </source>
</evidence>
<keyword evidence="10" id="KW-0997">Cell inner membrane</keyword>
<evidence type="ECO:0000256" key="2">
    <source>
        <dbReference type="ARBA" id="ARBA00007069"/>
    </source>
</evidence>
<evidence type="ECO:0000256" key="1">
    <source>
        <dbReference type="ARBA" id="ARBA00004651"/>
    </source>
</evidence>
<dbReference type="GO" id="GO:0005886">
    <property type="term" value="C:plasma membrane"/>
    <property type="evidence" value="ECO:0007669"/>
    <property type="project" value="UniProtKB-SubCell"/>
</dbReference>
<feature type="transmembrane region" description="Helical" evidence="9">
    <location>
        <begin position="232"/>
        <end position="256"/>
    </location>
</feature>
<keyword evidence="8 9" id="KW-0472">Membrane</keyword>
<dbReference type="Gene3D" id="1.10.3720.10">
    <property type="entry name" value="MetI-like"/>
    <property type="match status" value="1"/>
</dbReference>
<name>A0A1T0AB75_9GAMM</name>
<keyword evidence="14" id="KW-1185">Reference proteome</keyword>
<evidence type="ECO:0000256" key="6">
    <source>
        <dbReference type="ARBA" id="ARBA00022692"/>
    </source>
</evidence>
<comment type="similarity">
    <text evidence="2 10">Belongs to the binding-protein-dependent transport system permease family. CysTW subfamily.</text>
</comment>
<dbReference type="AlphaFoldDB" id="A0A1T0AB75"/>
<feature type="transmembrane region" description="Helical" evidence="9">
    <location>
        <begin position="82"/>
        <end position="107"/>
    </location>
</feature>
<evidence type="ECO:0000313" key="12">
    <source>
        <dbReference type="EMBL" id="OOR92889.1"/>
    </source>
</evidence>
<organism evidence="12 14">
    <name type="scientific">Moraxella caviae</name>
    <dbReference type="NCBI Taxonomy" id="34060"/>
    <lineage>
        <taxon>Bacteria</taxon>
        <taxon>Pseudomonadati</taxon>
        <taxon>Pseudomonadota</taxon>
        <taxon>Gammaproteobacteria</taxon>
        <taxon>Moraxellales</taxon>
        <taxon>Moraxellaceae</taxon>
        <taxon>Moraxella</taxon>
    </lineage>
</organism>
<feature type="transmembrane region" description="Helical" evidence="9">
    <location>
        <begin position="167"/>
        <end position="192"/>
    </location>
</feature>
<reference evidence="12 14" key="1">
    <citation type="submission" date="2017-02" db="EMBL/GenBank/DDBJ databases">
        <title>Draft genome sequence of Moraxella caviae CCUG 355 type strain.</title>
        <authorList>
            <person name="Engstrom-Jakobsson H."/>
            <person name="Salva-Serra F."/>
            <person name="Thorell K."/>
            <person name="Gonzales-Siles L."/>
            <person name="Karlsson R."/>
            <person name="Boulund F."/>
            <person name="Engstrand L."/>
            <person name="Moore E."/>
        </authorList>
    </citation>
    <scope>NUCLEOTIDE SEQUENCE [LARGE SCALE GENOMIC DNA]</scope>
    <source>
        <strain evidence="12 14">CCUG 355</strain>
    </source>
</reference>
<dbReference type="CDD" id="cd06261">
    <property type="entry name" value="TM_PBP2"/>
    <property type="match status" value="1"/>
</dbReference>
<dbReference type="InterPro" id="IPR051124">
    <property type="entry name" value="Phosphate_Transport_Permease"/>
</dbReference>
<evidence type="ECO:0000256" key="9">
    <source>
        <dbReference type="RuleBase" id="RU363032"/>
    </source>
</evidence>
<evidence type="ECO:0000256" key="4">
    <source>
        <dbReference type="ARBA" id="ARBA00022475"/>
    </source>
</evidence>
<accession>A0A1T0AB75</accession>
<comment type="subcellular location">
    <subcellularLocation>
        <location evidence="10">Cell inner membrane</location>
        <topology evidence="10">Multi-pass membrane protein</topology>
    </subcellularLocation>
    <subcellularLocation>
        <location evidence="1 9">Cell membrane</location>
        <topology evidence="1 9">Multi-pass membrane protein</topology>
    </subcellularLocation>
</comment>
<reference evidence="13 15" key="2">
    <citation type="submission" date="2018-06" db="EMBL/GenBank/DDBJ databases">
        <authorList>
            <consortium name="Pathogen Informatics"/>
            <person name="Doyle S."/>
        </authorList>
    </citation>
    <scope>NUCLEOTIDE SEQUENCE [LARGE SCALE GENOMIC DNA]</scope>
    <source>
        <strain evidence="13 15">NCTC10293</strain>
    </source>
</reference>
<feature type="domain" description="ABC transmembrane type-1" evidence="11">
    <location>
        <begin position="82"/>
        <end position="311"/>
    </location>
</feature>
<proteinExistence type="inferred from homology"/>
<sequence>MATSPHTDNHALTAQLARQQRLDALFVNATRFFAFLVLCSLGGILIALTLGAIPSMKEFGLSFYTSSEWNPVTGEFGALAPIYGTLVTSVIAIAIAVPVSFGIAVFLTELCPKFLKKPLGIAIELLAGIPSIIYGMWGLFVFAPWFGDNVQPWLIEHLGSVPVLGKLFTGAPIGIGMFTASLVLAIMIIPFIAATMRDVFSVVPDLLKESAYGVGATTWEVMTKIVLPYTKAGVVGGVILGLGRALGETMAVTFLIGNTFNINPSLFTSGVSITSALANEFAEASNELHLSSLLHLGLILFIITFVVLSLSKLMLMKIDKKSGK</sequence>
<protein>
    <recommendedName>
        <fullName evidence="10">Phosphate transport system permease protein</fullName>
    </recommendedName>
</protein>
<dbReference type="PANTHER" id="PTHR30425">
    <property type="entry name" value="PHOSPHATE TRANSPORT SYSTEM PERMEASE PROTEIN PST"/>
    <property type="match status" value="1"/>
</dbReference>
<dbReference type="EMBL" id="UGQE01000001">
    <property type="protein sequence ID" value="STZ10373.1"/>
    <property type="molecule type" value="Genomic_DNA"/>
</dbReference>
<evidence type="ECO:0000313" key="14">
    <source>
        <dbReference type="Proteomes" id="UP000190435"/>
    </source>
</evidence>
<dbReference type="InterPro" id="IPR035906">
    <property type="entry name" value="MetI-like_sf"/>
</dbReference>